<dbReference type="Pfam" id="PF07992">
    <property type="entry name" value="Pyr_redox_2"/>
    <property type="match status" value="1"/>
</dbReference>
<feature type="domain" description="Reductase C-terminal" evidence="6">
    <location>
        <begin position="324"/>
        <end position="391"/>
    </location>
</feature>
<dbReference type="InterPro" id="IPR023753">
    <property type="entry name" value="FAD/NAD-binding_dom"/>
</dbReference>
<keyword evidence="8" id="KW-1185">Reference proteome</keyword>
<dbReference type="Proteomes" id="UP001501710">
    <property type="component" value="Unassembled WGS sequence"/>
</dbReference>
<dbReference type="PANTHER" id="PTHR43557">
    <property type="entry name" value="APOPTOSIS-INDUCING FACTOR 1"/>
    <property type="match status" value="1"/>
</dbReference>
<accession>A0ABP8CAE9</accession>
<dbReference type="InterPro" id="IPR050446">
    <property type="entry name" value="FAD-oxidoreductase/Apoptosis"/>
</dbReference>
<dbReference type="Gene3D" id="3.50.50.60">
    <property type="entry name" value="FAD/NAD(P)-binding domain"/>
    <property type="match status" value="2"/>
</dbReference>
<gene>
    <name evidence="7" type="ORF">GCM10022254_45230</name>
</gene>
<dbReference type="PRINTS" id="PR00368">
    <property type="entry name" value="FADPNR"/>
</dbReference>
<dbReference type="InterPro" id="IPR016156">
    <property type="entry name" value="FAD/NAD-linked_Rdtase_dimer_sf"/>
</dbReference>
<dbReference type="Pfam" id="PF14759">
    <property type="entry name" value="Reductase_C"/>
    <property type="match status" value="1"/>
</dbReference>
<sequence length="397" mass="41855">MVSSEPDRIVVVGAGQAGGWTAVALREHGHQGEIVLVGAEAHPPYERPPLSKEFLRGPVPPERVAIKPASHYRDAGIELRLGAEATRLDRRRRTVTLGDGDELGYDRLVLATGSRPRRLPVPCAAAGRVHHLRDLADADRLRGALASGTRLVVIGGGLIGMEVAAAAAERGLEVTVLERAGRLMERVLPPQVSDYLAGVHAAHGVRVLTGVEIDRVEAPGDEVSVRLGDGRAVAADHAVVGIGAVPNDGLAAAAGLAVRAGVLVDEFGATADPRIYAVGDVARFYHPLLGREVRLESWHNAQNQGIAVGRGMAAGHQPYTEVPWSWSDQYDVNVQIAGCPPDWAVTVCREAPDGDGFTVVSLRGDVPVAAATVNQPREMRALRKLIARGGAMAGGAR</sequence>
<evidence type="ECO:0000256" key="4">
    <source>
        <dbReference type="ARBA" id="ARBA00023002"/>
    </source>
</evidence>
<dbReference type="SUPFAM" id="SSF51905">
    <property type="entry name" value="FAD/NAD(P)-binding domain"/>
    <property type="match status" value="2"/>
</dbReference>
<comment type="cofactor">
    <cofactor evidence="1">
        <name>FAD</name>
        <dbReference type="ChEBI" id="CHEBI:57692"/>
    </cofactor>
</comment>
<evidence type="ECO:0000256" key="1">
    <source>
        <dbReference type="ARBA" id="ARBA00001974"/>
    </source>
</evidence>
<evidence type="ECO:0000313" key="7">
    <source>
        <dbReference type="EMBL" id="GAA4236197.1"/>
    </source>
</evidence>
<dbReference type="SUPFAM" id="SSF55424">
    <property type="entry name" value="FAD/NAD-linked reductases, dimerisation (C-terminal) domain"/>
    <property type="match status" value="1"/>
</dbReference>
<keyword evidence="4" id="KW-0560">Oxidoreductase</keyword>
<evidence type="ECO:0000256" key="3">
    <source>
        <dbReference type="ARBA" id="ARBA00022827"/>
    </source>
</evidence>
<comment type="caution">
    <text evidence="7">The sequence shown here is derived from an EMBL/GenBank/DDBJ whole genome shotgun (WGS) entry which is preliminary data.</text>
</comment>
<name>A0ABP8CAE9_9ACTN</name>
<evidence type="ECO:0000313" key="8">
    <source>
        <dbReference type="Proteomes" id="UP001501710"/>
    </source>
</evidence>
<dbReference type="InterPro" id="IPR028202">
    <property type="entry name" value="Reductase_C"/>
</dbReference>
<evidence type="ECO:0000256" key="2">
    <source>
        <dbReference type="ARBA" id="ARBA00022630"/>
    </source>
</evidence>
<keyword evidence="3" id="KW-0274">FAD</keyword>
<dbReference type="PANTHER" id="PTHR43557:SF2">
    <property type="entry name" value="RIESKE DOMAIN-CONTAINING PROTEIN-RELATED"/>
    <property type="match status" value="1"/>
</dbReference>
<evidence type="ECO:0000259" key="6">
    <source>
        <dbReference type="Pfam" id="PF14759"/>
    </source>
</evidence>
<feature type="domain" description="FAD/NAD(P)-binding" evidence="5">
    <location>
        <begin position="8"/>
        <end position="305"/>
    </location>
</feature>
<keyword evidence="2" id="KW-0285">Flavoprotein</keyword>
<dbReference type="InterPro" id="IPR036188">
    <property type="entry name" value="FAD/NAD-bd_sf"/>
</dbReference>
<organism evidence="7 8">
    <name type="scientific">Actinomadura meridiana</name>
    <dbReference type="NCBI Taxonomy" id="559626"/>
    <lineage>
        <taxon>Bacteria</taxon>
        <taxon>Bacillati</taxon>
        <taxon>Actinomycetota</taxon>
        <taxon>Actinomycetes</taxon>
        <taxon>Streptosporangiales</taxon>
        <taxon>Thermomonosporaceae</taxon>
        <taxon>Actinomadura</taxon>
    </lineage>
</organism>
<protein>
    <submittedName>
        <fullName evidence="7">FAD-dependent oxidoreductase</fullName>
    </submittedName>
</protein>
<dbReference type="PRINTS" id="PR00411">
    <property type="entry name" value="PNDRDTASEI"/>
</dbReference>
<dbReference type="Gene3D" id="3.30.390.30">
    <property type="match status" value="1"/>
</dbReference>
<evidence type="ECO:0000259" key="5">
    <source>
        <dbReference type="Pfam" id="PF07992"/>
    </source>
</evidence>
<proteinExistence type="predicted"/>
<reference evidence="8" key="1">
    <citation type="journal article" date="2019" name="Int. J. Syst. Evol. Microbiol.">
        <title>The Global Catalogue of Microorganisms (GCM) 10K type strain sequencing project: providing services to taxonomists for standard genome sequencing and annotation.</title>
        <authorList>
            <consortium name="The Broad Institute Genomics Platform"/>
            <consortium name="The Broad Institute Genome Sequencing Center for Infectious Disease"/>
            <person name="Wu L."/>
            <person name="Ma J."/>
        </authorList>
    </citation>
    <scope>NUCLEOTIDE SEQUENCE [LARGE SCALE GENOMIC DNA]</scope>
    <source>
        <strain evidence="8">JCM 17440</strain>
    </source>
</reference>
<dbReference type="EMBL" id="BAABAS010000015">
    <property type="protein sequence ID" value="GAA4236197.1"/>
    <property type="molecule type" value="Genomic_DNA"/>
</dbReference>